<keyword evidence="5" id="KW-1185">Reference proteome</keyword>
<sequence length="433" mass="46912">MMAYAMGLVMTALPGGGVPTLLLLAMNSLLTGLNPPTDGHAEWIENVHHPFSSYMGDVLRRWGRAAETSVATLFNGSDESISTLTDIISEGKLISGASHDASITISGDKDTALQAIITKTAFTLGAHPLWATAGVYPFIADTGYNCDVEHPIPDHVNPRKMKDAWACYQNRSYYLLGPLEARQRPGPTTAKPDVETGSGHGPRLFDPPPGLESLRNNTKYGGVKISDLIIGSVRTYIQNGNTNDDKGVNLTDMRTLEDLMAQDLTTPGVIRIPVCPLPMAYKAYMGPEHSLSTKLGIPGFPCIIAPAESHCNESTFVDQTSGQSPSVFDCRQLTKMIQASHASDLKWRIKISRTDHKILAEYGECKFGARSNGGEGRGRFSVGPQDVIDIIQDSIARFGQNGTVGSKGTFKCKGKRGKKGISEIQDAEWEIFR</sequence>
<keyword evidence="2" id="KW-0732">Signal</keyword>
<dbReference type="Pfam" id="PF14856">
    <property type="entry name" value="Hce2"/>
    <property type="match status" value="1"/>
</dbReference>
<organism evidence="4 5">
    <name type="scientific">Conoideocrella luteorostrata</name>
    <dbReference type="NCBI Taxonomy" id="1105319"/>
    <lineage>
        <taxon>Eukaryota</taxon>
        <taxon>Fungi</taxon>
        <taxon>Dikarya</taxon>
        <taxon>Ascomycota</taxon>
        <taxon>Pezizomycotina</taxon>
        <taxon>Sordariomycetes</taxon>
        <taxon>Hypocreomycetidae</taxon>
        <taxon>Hypocreales</taxon>
        <taxon>Clavicipitaceae</taxon>
        <taxon>Conoideocrella</taxon>
    </lineage>
</organism>
<dbReference type="InterPro" id="IPR029226">
    <property type="entry name" value="Ecp2-like"/>
</dbReference>
<proteinExistence type="predicted"/>
<evidence type="ECO:0000259" key="3">
    <source>
        <dbReference type="Pfam" id="PF14856"/>
    </source>
</evidence>
<comment type="caution">
    <text evidence="4">The sequence shown here is derived from an EMBL/GenBank/DDBJ whole genome shotgun (WGS) entry which is preliminary data.</text>
</comment>
<dbReference type="EMBL" id="JASWJB010000082">
    <property type="protein sequence ID" value="KAK2600127.1"/>
    <property type="molecule type" value="Genomic_DNA"/>
</dbReference>
<evidence type="ECO:0000256" key="2">
    <source>
        <dbReference type="SAM" id="SignalP"/>
    </source>
</evidence>
<feature type="signal peptide" evidence="2">
    <location>
        <begin position="1"/>
        <end position="17"/>
    </location>
</feature>
<gene>
    <name evidence="4" type="ORF">QQS21_005142</name>
</gene>
<protein>
    <recommendedName>
        <fullName evidence="3">Ecp2 effector protein-like domain-containing protein</fullName>
    </recommendedName>
</protein>
<accession>A0AAJ0CQ21</accession>
<dbReference type="Proteomes" id="UP001251528">
    <property type="component" value="Unassembled WGS sequence"/>
</dbReference>
<feature type="chain" id="PRO_5042568753" description="Ecp2 effector protein-like domain-containing protein" evidence="2">
    <location>
        <begin position="18"/>
        <end position="433"/>
    </location>
</feature>
<feature type="domain" description="Ecp2 effector protein-like" evidence="3">
    <location>
        <begin position="310"/>
        <end position="412"/>
    </location>
</feature>
<dbReference type="AlphaFoldDB" id="A0AAJ0CQ21"/>
<reference evidence="4" key="1">
    <citation type="submission" date="2023-06" db="EMBL/GenBank/DDBJ databases">
        <title>Conoideocrella luteorostrata (Hypocreales: Clavicipitaceae), a potential biocontrol fungus for elongate hemlock scale in United States Christmas tree production areas.</title>
        <authorList>
            <person name="Barrett H."/>
            <person name="Lovett B."/>
            <person name="Macias A.M."/>
            <person name="Stajich J.E."/>
            <person name="Kasson M.T."/>
        </authorList>
    </citation>
    <scope>NUCLEOTIDE SEQUENCE</scope>
    <source>
        <strain evidence="4">ARSEF 14590</strain>
    </source>
</reference>
<evidence type="ECO:0000313" key="4">
    <source>
        <dbReference type="EMBL" id="KAK2600127.1"/>
    </source>
</evidence>
<evidence type="ECO:0000256" key="1">
    <source>
        <dbReference type="SAM" id="MobiDB-lite"/>
    </source>
</evidence>
<feature type="region of interest" description="Disordered" evidence="1">
    <location>
        <begin position="182"/>
        <end position="210"/>
    </location>
</feature>
<evidence type="ECO:0000313" key="5">
    <source>
        <dbReference type="Proteomes" id="UP001251528"/>
    </source>
</evidence>
<name>A0AAJ0CQ21_9HYPO</name>